<evidence type="ECO:0000256" key="2">
    <source>
        <dbReference type="SAM" id="MobiDB-lite"/>
    </source>
</evidence>
<feature type="region of interest" description="Disordered" evidence="2">
    <location>
        <begin position="117"/>
        <end position="154"/>
    </location>
</feature>
<dbReference type="EMBL" id="JALNTZ010000005">
    <property type="protein sequence ID" value="KAJ3651487.1"/>
    <property type="molecule type" value="Genomic_DNA"/>
</dbReference>
<sequence>MECLHHNKTATSESTSVKIGDEETSITETVISFLKSNTFSSILRKAIEAATVSLRDEIRSLKQELNNVKSSNVDMIKMLTDYPKNNLLKVPSFDVDVFSDISSDGINDTNEWKKKVHYKTSRDKSVQNRSGQKTNKQQKIPKDNNNKSVLDPKVIPFIPSNPSLNVASSNMEKNEKNEEISSHNALNDAEGFQTVVSRKKKRNFIRGKASATNENDTLIKAVPRNGYIYVGNLHPNTSENDLKLFLKSKFSDKEISVDKLPKRPTAKSVSFKITVEKTIFKDFFKEELWPEGILVKKFYFLKNEKVNTSLMN</sequence>
<keyword evidence="5" id="KW-1185">Reference proteome</keyword>
<accession>A0AA38I077</accession>
<organism evidence="3 5">
    <name type="scientific">Zophobas morio</name>
    <dbReference type="NCBI Taxonomy" id="2755281"/>
    <lineage>
        <taxon>Eukaryota</taxon>
        <taxon>Metazoa</taxon>
        <taxon>Ecdysozoa</taxon>
        <taxon>Arthropoda</taxon>
        <taxon>Hexapoda</taxon>
        <taxon>Insecta</taxon>
        <taxon>Pterygota</taxon>
        <taxon>Neoptera</taxon>
        <taxon>Endopterygota</taxon>
        <taxon>Coleoptera</taxon>
        <taxon>Polyphaga</taxon>
        <taxon>Cucujiformia</taxon>
        <taxon>Tenebrionidae</taxon>
        <taxon>Zophobas</taxon>
    </lineage>
</organism>
<comment type="caution">
    <text evidence="3">The sequence shown here is derived from an EMBL/GenBank/DDBJ whole genome shotgun (WGS) entry which is preliminary data.</text>
</comment>
<feature type="coiled-coil region" evidence="1">
    <location>
        <begin position="44"/>
        <end position="71"/>
    </location>
</feature>
<dbReference type="AlphaFoldDB" id="A0AA38I077"/>
<dbReference type="EMBL" id="JALNTZ010000007">
    <property type="protein sequence ID" value="KAJ3646818.1"/>
    <property type="molecule type" value="Genomic_DNA"/>
</dbReference>
<evidence type="ECO:0000313" key="5">
    <source>
        <dbReference type="Proteomes" id="UP001168821"/>
    </source>
</evidence>
<dbReference type="Proteomes" id="UP001168821">
    <property type="component" value="Unassembled WGS sequence"/>
</dbReference>
<name>A0AA38I077_9CUCU</name>
<evidence type="ECO:0000313" key="4">
    <source>
        <dbReference type="EMBL" id="KAJ3651487.1"/>
    </source>
</evidence>
<evidence type="ECO:0008006" key="6">
    <source>
        <dbReference type="Google" id="ProtNLM"/>
    </source>
</evidence>
<evidence type="ECO:0000313" key="3">
    <source>
        <dbReference type="EMBL" id="KAJ3646818.1"/>
    </source>
</evidence>
<evidence type="ECO:0000256" key="1">
    <source>
        <dbReference type="SAM" id="Coils"/>
    </source>
</evidence>
<keyword evidence="1" id="KW-0175">Coiled coil</keyword>
<proteinExistence type="predicted"/>
<protein>
    <recommendedName>
        <fullName evidence="6">RRM domain-containing protein</fullName>
    </recommendedName>
</protein>
<gene>
    <name evidence="4" type="ORF">Zmor_017525</name>
    <name evidence="3" type="ORF">Zmor_024388</name>
</gene>
<feature type="compositionally biased region" description="Polar residues" evidence="2">
    <location>
        <begin position="127"/>
        <end position="138"/>
    </location>
</feature>
<reference evidence="3" key="1">
    <citation type="journal article" date="2023" name="G3 (Bethesda)">
        <title>Whole genome assemblies of Zophobas morio and Tenebrio molitor.</title>
        <authorList>
            <person name="Kaur S."/>
            <person name="Stinson S.A."/>
            <person name="diCenzo G.C."/>
        </authorList>
    </citation>
    <scope>NUCLEOTIDE SEQUENCE</scope>
    <source>
        <strain evidence="3">QUZm001</strain>
    </source>
</reference>